<dbReference type="VEuPathDB" id="FungiDB:H310_00803"/>
<dbReference type="eggNOG" id="KOG4825">
    <property type="taxonomic scope" value="Eukaryota"/>
</dbReference>
<dbReference type="GO" id="GO:0005929">
    <property type="term" value="C:cilium"/>
    <property type="evidence" value="ECO:0007669"/>
    <property type="project" value="TreeGrafter"/>
</dbReference>
<dbReference type="PANTHER" id="PTHR13371:SF0">
    <property type="entry name" value="CENTROSOMAL PROTEIN OF 104 KDA"/>
    <property type="match status" value="1"/>
</dbReference>
<feature type="compositionally biased region" description="Polar residues" evidence="1">
    <location>
        <begin position="293"/>
        <end position="302"/>
    </location>
</feature>
<dbReference type="OrthoDB" id="66599at2759"/>
<feature type="domain" description="Centrosomal protein CEP104 N-terminal" evidence="2">
    <location>
        <begin position="40"/>
        <end position="153"/>
    </location>
</feature>
<feature type="region of interest" description="Disordered" evidence="1">
    <location>
        <begin position="286"/>
        <end position="341"/>
    </location>
</feature>
<dbReference type="GeneID" id="20077853"/>
<dbReference type="Pfam" id="PF21040">
    <property type="entry name" value="CEP104-like_TOG"/>
    <property type="match status" value="1"/>
</dbReference>
<gene>
    <name evidence="3" type="ORF">H310_00803</name>
</gene>
<dbReference type="Gene3D" id="1.25.10.10">
    <property type="entry name" value="Leucine-rich Repeat Variant"/>
    <property type="match status" value="1"/>
</dbReference>
<dbReference type="RefSeq" id="XP_008861930.1">
    <property type="nucleotide sequence ID" value="XM_008863708.1"/>
</dbReference>
<proteinExistence type="predicted"/>
<evidence type="ECO:0000256" key="1">
    <source>
        <dbReference type="SAM" id="MobiDB-lite"/>
    </source>
</evidence>
<dbReference type="PANTHER" id="PTHR13371">
    <property type="entry name" value="GLYCINE-, GLUTAMATE-, THIENYLCYCLOHEXYLPIPERIDINE-BINDING PROTEIN"/>
    <property type="match status" value="1"/>
</dbReference>
<feature type="region of interest" description="Disordered" evidence="1">
    <location>
        <begin position="157"/>
        <end position="180"/>
    </location>
</feature>
<dbReference type="InterPro" id="IPR052607">
    <property type="entry name" value="CEP104-like"/>
</dbReference>
<feature type="compositionally biased region" description="Pro residues" evidence="1">
    <location>
        <begin position="157"/>
        <end position="170"/>
    </location>
</feature>
<dbReference type="Pfam" id="PF21038">
    <property type="entry name" value="CEP104_N"/>
    <property type="match status" value="1"/>
</dbReference>
<evidence type="ECO:0000313" key="3">
    <source>
        <dbReference type="EMBL" id="ETW10519.1"/>
    </source>
</evidence>
<accession>A0A024UW07</accession>
<organism evidence="3">
    <name type="scientific">Aphanomyces invadans</name>
    <dbReference type="NCBI Taxonomy" id="157072"/>
    <lineage>
        <taxon>Eukaryota</taxon>
        <taxon>Sar</taxon>
        <taxon>Stramenopiles</taxon>
        <taxon>Oomycota</taxon>
        <taxon>Saprolegniomycetes</taxon>
        <taxon>Saprolegniales</taxon>
        <taxon>Verrucalvaceae</taxon>
        <taxon>Aphanomyces</taxon>
    </lineage>
</organism>
<reference evidence="3" key="1">
    <citation type="submission" date="2013-12" db="EMBL/GenBank/DDBJ databases">
        <title>The Genome Sequence of Aphanomyces invadans NJM9701.</title>
        <authorList>
            <consortium name="The Broad Institute Genomics Platform"/>
            <person name="Russ C."/>
            <person name="Tyler B."/>
            <person name="van West P."/>
            <person name="Dieguez-Uribeondo J."/>
            <person name="Young S.K."/>
            <person name="Zeng Q."/>
            <person name="Gargeya S."/>
            <person name="Fitzgerald M."/>
            <person name="Abouelleil A."/>
            <person name="Alvarado L."/>
            <person name="Chapman S.B."/>
            <person name="Gainer-Dewar J."/>
            <person name="Goldberg J."/>
            <person name="Griggs A."/>
            <person name="Gujja S."/>
            <person name="Hansen M."/>
            <person name="Howarth C."/>
            <person name="Imamovic A."/>
            <person name="Ireland A."/>
            <person name="Larimer J."/>
            <person name="McCowan C."/>
            <person name="Murphy C."/>
            <person name="Pearson M."/>
            <person name="Poon T.W."/>
            <person name="Priest M."/>
            <person name="Roberts A."/>
            <person name="Saif S."/>
            <person name="Shea T."/>
            <person name="Sykes S."/>
            <person name="Wortman J."/>
            <person name="Nusbaum C."/>
            <person name="Birren B."/>
        </authorList>
    </citation>
    <scope>NUCLEOTIDE SEQUENCE [LARGE SCALE GENOMIC DNA]</scope>
    <source>
        <strain evidence="3">NJM9701</strain>
    </source>
</reference>
<dbReference type="EMBL" id="KI913952">
    <property type="protein sequence ID" value="ETW10519.1"/>
    <property type="molecule type" value="Genomic_DNA"/>
</dbReference>
<feature type="compositionally biased region" description="Polar residues" evidence="1">
    <location>
        <begin position="311"/>
        <end position="324"/>
    </location>
</feature>
<protein>
    <recommendedName>
        <fullName evidence="2">Centrosomal protein CEP104 N-terminal domain-containing protein</fullName>
    </recommendedName>
</protein>
<dbReference type="InterPro" id="IPR048739">
    <property type="entry name" value="CEP104_N"/>
</dbReference>
<dbReference type="InterPro" id="IPR011989">
    <property type="entry name" value="ARM-like"/>
</dbReference>
<sequence>MASPPAAALRIPYLVTTASSEDDMSPALQLQVRDTASSQGWQSAKLCEYPQVLVLMVNHGTPMRIATMQVLVHHTKIPTRIDVSIAETAPSKLRKLGYVLCDANDASNFNARELKSITINCDVAYLQLTLQQCHRNRFNVYDQVGLVDVALFGPSTHPSPPKPQLNPVHPPNNQAPKSPRSAIDPAALELYFIPHPSHLGTRLSLRQVVEALRIQRAARSDAEDYAGASAIKDMERTVCQCLVQLERLHLQKNDVVRAENYDAATLVNTEIDQVLGRVTAIAAESTLVGPQQGKPTTCTSGSPKKRRDESNPPTSVQATLVSRQRATDAQLATPPTEPEPLESALGMACADILDLLAPLDDRALRCAYSQHRSLREPAVAAVVGALQDQLSKISGARTPPGVTAAIVLKPWLTAGILQQPYHAFSSGSTFAVAAISTLHASLSTSTHPPSPEAVHRELLQPLLSILIQRLGDSSARVRNKAGVSMLEIATSMGVHPVLSSLLTSFQINGTAAVHWRQLSSLVRTTTALLEMSECSVEPSEIQIVDFIHAQRGFGHAMAQVTEAATQFAIALYHNLGEVKADECLACLEAAQRASYKQIVADDEWHQPPS</sequence>
<evidence type="ECO:0000259" key="2">
    <source>
        <dbReference type="Pfam" id="PF21038"/>
    </source>
</evidence>
<dbReference type="AlphaFoldDB" id="A0A024UW07"/>
<name>A0A024UW07_9STRA</name>